<protein>
    <submittedName>
        <fullName evidence="1">CotY/CotZ family spore coat protein</fullName>
    </submittedName>
</protein>
<reference evidence="1 2" key="1">
    <citation type="submission" date="2023-07" db="EMBL/GenBank/DDBJ databases">
        <title>Bacillus lucianemedeirus sp. nov, a new species isolated from an immunobiological production facility.</title>
        <authorList>
            <person name="Costa L.V."/>
            <person name="Miranda R.V.S.L."/>
            <person name="Brandao M.L.L."/>
            <person name="Reis C.M.F."/>
            <person name="Frazao A.M."/>
            <person name="Cruz F.V."/>
            <person name="Baio P.V.P."/>
            <person name="Veras J.F.C."/>
            <person name="Ramos J.N."/>
            <person name="Vieira V."/>
        </authorList>
    </citation>
    <scope>NUCLEOTIDE SEQUENCE [LARGE SCALE GENOMIC DNA]</scope>
    <source>
        <strain evidence="1 2">B190/17</strain>
    </source>
</reference>
<gene>
    <name evidence="1" type="ORF">QYG89_08935</name>
</gene>
<accession>A0ABW8I8J7</accession>
<keyword evidence="1" id="KW-0167">Capsid protein</keyword>
<dbReference type="Proteomes" id="UP001619911">
    <property type="component" value="Unassembled WGS sequence"/>
</dbReference>
<dbReference type="InterPro" id="IPR019593">
    <property type="entry name" value="Spore_coat_protein_Z/Y"/>
</dbReference>
<keyword evidence="2" id="KW-1185">Reference proteome</keyword>
<organism evidence="1 2">
    <name type="scientific">Bacillus lumedeiriae</name>
    <dbReference type="NCBI Taxonomy" id="3058829"/>
    <lineage>
        <taxon>Bacteria</taxon>
        <taxon>Bacillati</taxon>
        <taxon>Bacillota</taxon>
        <taxon>Bacilli</taxon>
        <taxon>Bacillales</taxon>
        <taxon>Bacillaceae</taxon>
        <taxon>Bacillus</taxon>
    </lineage>
</organism>
<dbReference type="RefSeq" id="WP_404316655.1">
    <property type="nucleotide sequence ID" value="NZ_JAUIYO010000005.1"/>
</dbReference>
<proteinExistence type="predicted"/>
<name>A0ABW8I8J7_9BACI</name>
<dbReference type="EMBL" id="JAUIYO010000005">
    <property type="protein sequence ID" value="MFK2825793.1"/>
    <property type="molecule type" value="Genomic_DNA"/>
</dbReference>
<evidence type="ECO:0000313" key="1">
    <source>
        <dbReference type="EMBL" id="MFK2825793.1"/>
    </source>
</evidence>
<dbReference type="Pfam" id="PF10612">
    <property type="entry name" value="Spore-coat_CotZ"/>
    <property type="match status" value="1"/>
</dbReference>
<keyword evidence="1" id="KW-0946">Virion</keyword>
<comment type="caution">
    <text evidence="1">The sequence shown here is derived from an EMBL/GenBank/DDBJ whole genome shotgun (WGS) entry which is preliminary data.</text>
</comment>
<evidence type="ECO:0000313" key="2">
    <source>
        <dbReference type="Proteomes" id="UP001619911"/>
    </source>
</evidence>
<sequence length="170" mass="19155">MSCGKHHDDHHGRRHDSCVCEVLRAIQDLQDEADRDDCKDCKDCFNEPLGDLAGPRRRNADTRVFTLTLKDGSPFFAFFRPENVTGPCDACVSIFFRVEEVFDNCCARLRVLKPLNGHDRTVNLASDCGIDLCAVCEVEDFDRTNSCITVDLNCFCAVQCIRDVNLNICD</sequence>